<organism evidence="1 2">
    <name type="scientific">Burkholderia anthina</name>
    <dbReference type="NCBI Taxonomy" id="179879"/>
    <lineage>
        <taxon>Bacteria</taxon>
        <taxon>Pseudomonadati</taxon>
        <taxon>Pseudomonadota</taxon>
        <taxon>Betaproteobacteria</taxon>
        <taxon>Burkholderiales</taxon>
        <taxon>Burkholderiaceae</taxon>
        <taxon>Burkholderia</taxon>
        <taxon>Burkholderia cepacia complex</taxon>
    </lineage>
</organism>
<gene>
    <name evidence="1" type="ORF">BAN20980_00685</name>
</gene>
<evidence type="ECO:0000313" key="2">
    <source>
        <dbReference type="Proteomes" id="UP000494201"/>
    </source>
</evidence>
<sequence length="85" mass="9505">MGWRRGLDSAASGGGMKTLSRREALMTLLVMPVVTMFPRVSVGAPRMMTVNEAMRFLCDEVFPSPRQKQSELYCASERRHKTGVV</sequence>
<reference evidence="1 2" key="1">
    <citation type="submission" date="2019-09" db="EMBL/GenBank/DDBJ databases">
        <authorList>
            <person name="Depoorter E."/>
        </authorList>
    </citation>
    <scope>NUCLEOTIDE SEQUENCE [LARGE SCALE GENOMIC DNA]</scope>
    <source>
        <strain evidence="1">LMG 20980</strain>
    </source>
</reference>
<accession>A0A6P2G4B4</accession>
<dbReference type="AlphaFoldDB" id="A0A6P2G4B4"/>
<protein>
    <submittedName>
        <fullName evidence="1">Uncharacterized protein</fullName>
    </submittedName>
</protein>
<evidence type="ECO:0000313" key="1">
    <source>
        <dbReference type="EMBL" id="VVU47991.1"/>
    </source>
</evidence>
<name>A0A6P2G4B4_9BURK</name>
<dbReference type="Proteomes" id="UP000494201">
    <property type="component" value="Unassembled WGS sequence"/>
</dbReference>
<dbReference type="EMBL" id="CABVLY010000002">
    <property type="protein sequence ID" value="VVU47991.1"/>
    <property type="molecule type" value="Genomic_DNA"/>
</dbReference>
<proteinExistence type="predicted"/>